<comment type="caution">
    <text evidence="1">The sequence shown here is derived from an EMBL/GenBank/DDBJ whole genome shotgun (WGS) entry which is preliminary data.</text>
</comment>
<evidence type="ECO:0000313" key="2">
    <source>
        <dbReference type="Proteomes" id="UP000306319"/>
    </source>
</evidence>
<accession>A0AC61RIT8</accession>
<evidence type="ECO:0000313" key="1">
    <source>
        <dbReference type="EMBL" id="TGY81104.1"/>
    </source>
</evidence>
<proteinExistence type="predicted"/>
<dbReference type="EMBL" id="SRYB01000001">
    <property type="protein sequence ID" value="TGY81104.1"/>
    <property type="molecule type" value="Genomic_DNA"/>
</dbReference>
<name>A0AC61RIT8_9BACT</name>
<sequence>MKVKIINKSHHPLPSYGTFEAAGMDVRAYLPEGAVTLKPRQRALIPTGLYIQLPQGYECQIRPRSGLALNYGLSIANSPGTVDADYRGEIGIILINLGEEDYVVNDGERICQMVIKQYSHVEWEEVSELDRTKRENGAFGHTGVN</sequence>
<gene>
    <name evidence="1" type="ORF">E5331_00020</name>
</gene>
<protein>
    <submittedName>
        <fullName evidence="1">dUTP diphosphatase</fullName>
        <ecNumber evidence="1">3.6.1.23</ecNumber>
    </submittedName>
</protein>
<organism evidence="1 2">
    <name type="scientific">Lepagella muris</name>
    <dbReference type="NCBI Taxonomy" id="3032870"/>
    <lineage>
        <taxon>Bacteria</taxon>
        <taxon>Pseudomonadati</taxon>
        <taxon>Bacteroidota</taxon>
        <taxon>Bacteroidia</taxon>
        <taxon>Bacteroidales</taxon>
        <taxon>Muribaculaceae</taxon>
        <taxon>Lepagella</taxon>
    </lineage>
</organism>
<reference evidence="1" key="1">
    <citation type="submission" date="2019-04" db="EMBL/GenBank/DDBJ databases">
        <title>Microbes associate with the intestines of laboratory mice.</title>
        <authorList>
            <person name="Navarre W."/>
            <person name="Wong E."/>
            <person name="Huang K."/>
            <person name="Tropini C."/>
            <person name="Ng K."/>
            <person name="Yu B."/>
        </authorList>
    </citation>
    <scope>NUCLEOTIDE SEQUENCE</scope>
    <source>
        <strain evidence="1">NM04_E33</strain>
    </source>
</reference>
<keyword evidence="1" id="KW-0378">Hydrolase</keyword>
<dbReference type="Proteomes" id="UP000306319">
    <property type="component" value="Unassembled WGS sequence"/>
</dbReference>
<dbReference type="EC" id="3.6.1.23" evidence="1"/>
<keyword evidence="2" id="KW-1185">Reference proteome</keyword>